<organism evidence="10">
    <name type="scientific">Theileria annulata</name>
    <dbReference type="NCBI Taxonomy" id="5874"/>
    <lineage>
        <taxon>Eukaryota</taxon>
        <taxon>Sar</taxon>
        <taxon>Alveolata</taxon>
        <taxon>Apicomplexa</taxon>
        <taxon>Aconoidasida</taxon>
        <taxon>Piroplasmida</taxon>
        <taxon>Theileriidae</taxon>
        <taxon>Theileria</taxon>
    </lineage>
</organism>
<comment type="pathway">
    <text evidence="3">Secondary metabolite biosynthesis.</text>
</comment>
<keyword evidence="6 9" id="KW-0812">Transmembrane</keyword>
<evidence type="ECO:0000313" key="11">
    <source>
        <dbReference type="EMBL" id="SVP93920.1"/>
    </source>
</evidence>
<dbReference type="EC" id="2.5.1.39" evidence="9"/>
<evidence type="ECO:0000256" key="5">
    <source>
        <dbReference type="ARBA" id="ARBA00022679"/>
    </source>
</evidence>
<evidence type="ECO:0000256" key="4">
    <source>
        <dbReference type="ARBA" id="ARBA00005985"/>
    </source>
</evidence>
<dbReference type="GO" id="GO:0008299">
    <property type="term" value="P:isoprenoid biosynthetic process"/>
    <property type="evidence" value="ECO:0007669"/>
    <property type="project" value="UniProtKB-UniRule"/>
</dbReference>
<dbReference type="GO" id="GO:0005743">
    <property type="term" value="C:mitochondrial inner membrane"/>
    <property type="evidence" value="ECO:0007669"/>
    <property type="project" value="UniProtKB-SubCell"/>
</dbReference>
<reference evidence="10" key="1">
    <citation type="submission" date="2018-07" db="EMBL/GenBank/DDBJ databases">
        <authorList>
            <person name="Quirk P.G."/>
            <person name="Krulwich T.A."/>
        </authorList>
    </citation>
    <scope>NUCLEOTIDE SEQUENCE</scope>
    <source>
        <strain evidence="10">Anand</strain>
    </source>
</reference>
<proteinExistence type="inferred from homology"/>
<dbReference type="InterPro" id="IPR030470">
    <property type="entry name" value="UbiA_prenylTrfase_CS"/>
</dbReference>
<comment type="catalytic activity">
    <reaction evidence="9">
        <text>an all-trans-polyprenyl diphosphate + 4-hydroxybenzoate = a 4-hydroxy-3-(all-trans-polyprenyl)benzoate + diphosphate</text>
        <dbReference type="Rhea" id="RHEA:44504"/>
        <dbReference type="Rhea" id="RHEA-COMP:9514"/>
        <dbReference type="Rhea" id="RHEA-COMP:9564"/>
        <dbReference type="ChEBI" id="CHEBI:17879"/>
        <dbReference type="ChEBI" id="CHEBI:33019"/>
        <dbReference type="ChEBI" id="CHEBI:58914"/>
        <dbReference type="ChEBI" id="CHEBI:78396"/>
        <dbReference type="EC" id="2.5.1.39"/>
    </reaction>
</comment>
<evidence type="ECO:0000256" key="8">
    <source>
        <dbReference type="ARBA" id="ARBA00023136"/>
    </source>
</evidence>
<dbReference type="FunFam" id="1.20.120.1780:FF:000001">
    <property type="entry name" value="4-hydroxybenzoate octaprenyltransferase"/>
    <property type="match status" value="1"/>
</dbReference>
<evidence type="ECO:0000256" key="2">
    <source>
        <dbReference type="ARBA" id="ARBA00004141"/>
    </source>
</evidence>
<dbReference type="CDD" id="cd13959">
    <property type="entry name" value="PT_UbiA_COQ2"/>
    <property type="match status" value="1"/>
</dbReference>
<keyword evidence="8 9" id="KW-0472">Membrane</keyword>
<dbReference type="PANTHER" id="PTHR11048">
    <property type="entry name" value="PRENYLTRANSFERASES"/>
    <property type="match status" value="1"/>
</dbReference>
<dbReference type="Pfam" id="PF01040">
    <property type="entry name" value="UbiA"/>
    <property type="match status" value="1"/>
</dbReference>
<comment type="subcellular location">
    <subcellularLocation>
        <location evidence="2">Membrane</location>
        <topology evidence="2">Multi-pass membrane protein</topology>
    </subcellularLocation>
    <subcellularLocation>
        <location evidence="9">Mitochondrion inner membrane</location>
        <topology evidence="9">Multi-pass membrane protein</topology>
        <orientation evidence="9">Matrix side</orientation>
    </subcellularLocation>
</comment>
<protein>
    <recommendedName>
        <fullName evidence="9">4-hydroxybenzoate polyprenyltransferase, mitochondrial</fullName>
        <shortName evidence="9">4-HB polyprenyltransferase</shortName>
        <ecNumber evidence="9">2.5.1.39</ecNumber>
    </recommendedName>
    <alternativeName>
        <fullName evidence="9">Para-hydroxybenzoate--polyprenyltransferase</fullName>
        <shortName evidence="9">PHB:PPT</shortName>
        <shortName evidence="9">PHB:polyprenyltransferase</shortName>
    </alternativeName>
</protein>
<comment type="cofactor">
    <cofactor evidence="1 9">
        <name>Mg(2+)</name>
        <dbReference type="ChEBI" id="CHEBI:18420"/>
    </cofactor>
</comment>
<name>A0A3B0NDC0_THEAN</name>
<dbReference type="Gene3D" id="1.10.357.140">
    <property type="entry name" value="UbiA prenyltransferase"/>
    <property type="match status" value="1"/>
</dbReference>
<keyword evidence="9" id="KW-0496">Mitochondrion</keyword>
<dbReference type="GO" id="GO:0008412">
    <property type="term" value="F:4-hydroxybenzoate polyprenyltransferase activity"/>
    <property type="evidence" value="ECO:0007669"/>
    <property type="project" value="UniProtKB-EC"/>
</dbReference>
<dbReference type="EMBL" id="UIVS01000003">
    <property type="protein sequence ID" value="SVP93116.1"/>
    <property type="molecule type" value="Genomic_DNA"/>
</dbReference>
<dbReference type="UniPathway" id="UPA00232"/>
<dbReference type="FunFam" id="1.10.357.140:FF:000008">
    <property type="entry name" value="4-hydroxybenzoate octaprenyltransferase"/>
    <property type="match status" value="1"/>
</dbReference>
<accession>A0A3B0NDC0</accession>
<comment type="similarity">
    <text evidence="4 9">Belongs to the UbiA prenyltransferase family.</text>
</comment>
<dbReference type="VEuPathDB" id="PiroplasmaDB:TA18290"/>
<evidence type="ECO:0000256" key="6">
    <source>
        <dbReference type="ARBA" id="ARBA00022692"/>
    </source>
</evidence>
<dbReference type="PANTHER" id="PTHR11048:SF28">
    <property type="entry name" value="4-HYDROXYBENZOATE POLYPRENYLTRANSFERASE, MITOCHONDRIAL"/>
    <property type="match status" value="1"/>
</dbReference>
<evidence type="ECO:0000256" key="7">
    <source>
        <dbReference type="ARBA" id="ARBA00022989"/>
    </source>
</evidence>
<evidence type="ECO:0000256" key="3">
    <source>
        <dbReference type="ARBA" id="ARBA00005179"/>
    </source>
</evidence>
<feature type="transmembrane region" description="Helical" evidence="9">
    <location>
        <begin position="310"/>
        <end position="336"/>
    </location>
</feature>
<dbReference type="EMBL" id="UIVT01000003">
    <property type="protein sequence ID" value="SVP93920.1"/>
    <property type="molecule type" value="Genomic_DNA"/>
</dbReference>
<dbReference type="AlphaFoldDB" id="A0A3B0NDC0"/>
<comment type="pathway">
    <text evidence="9">Cofactor biosynthesis; ubiquinone biosynthesis.</text>
</comment>
<evidence type="ECO:0000313" key="10">
    <source>
        <dbReference type="EMBL" id="SVP93116.1"/>
    </source>
</evidence>
<keyword evidence="9" id="KW-0414">Isoprene biosynthesis</keyword>
<keyword evidence="7 9" id="KW-1133">Transmembrane helix</keyword>
<feature type="transmembrane region" description="Helical" evidence="9">
    <location>
        <begin position="103"/>
        <end position="124"/>
    </location>
</feature>
<keyword evidence="5 9" id="KW-0808">Transferase</keyword>
<dbReference type="InterPro" id="IPR000537">
    <property type="entry name" value="UbiA_prenyltransferase"/>
</dbReference>
<evidence type="ECO:0000256" key="1">
    <source>
        <dbReference type="ARBA" id="ARBA00001946"/>
    </source>
</evidence>
<sequence length="393" mass="43794">MFGHRILFNISNVKYSLDSVVTYRSIVPKFSKNTFGYNFINQLYITTLNNDKINSNNKFSTDITNNTLNHSLLTNRYITINNSILKENGLYDKLISCGRLMRVHTLMPVVIFALPAMWSAAIALPPVVTFLELKKIVLLCLGAFFARSAGCCVNDLADRNFDKLVQRTKIRPLASGSINTTEALITLFLNSTVALGILSQFDPTTIGLGILTGITCSIYPFMKRYIKYPQLVLGLSSSIGTLMAWTAISGNPLTMAPFCIYLTSSLWSLIYDTVYAHQDKNDDIKLGLGSLAIEWGDNTKKMCNIIAYNMSILMASCGYLAHLTDLFYISVVLSHLWMLREIKKVDLNNPANCLLFFKKSTIYGGLLLIGIILGKPELKFDFKSEKSLEAAAS</sequence>
<dbReference type="HAMAP" id="MF_01635">
    <property type="entry name" value="UbiA"/>
    <property type="match status" value="1"/>
</dbReference>
<feature type="transmembrane region" description="Helical" evidence="9">
    <location>
        <begin position="231"/>
        <end position="248"/>
    </location>
</feature>
<feature type="transmembrane region" description="Helical" evidence="9">
    <location>
        <begin position="356"/>
        <end position="374"/>
    </location>
</feature>
<evidence type="ECO:0000256" key="9">
    <source>
        <dbReference type="HAMAP-Rule" id="MF_03189"/>
    </source>
</evidence>
<keyword evidence="9" id="KW-0999">Mitochondrion inner membrane</keyword>
<dbReference type="InterPro" id="IPR039653">
    <property type="entry name" value="Prenyltransferase"/>
</dbReference>
<keyword evidence="9" id="KW-0831">Ubiquinone biosynthesis</keyword>
<dbReference type="InterPro" id="IPR044878">
    <property type="entry name" value="UbiA_sf"/>
</dbReference>
<dbReference type="GO" id="GO:0006744">
    <property type="term" value="P:ubiquinone biosynthetic process"/>
    <property type="evidence" value="ECO:0007669"/>
    <property type="project" value="UniProtKB-UniRule"/>
</dbReference>
<comment type="function">
    <text evidence="9">Catalyzes the prenylation of para-hydroxybenzoate (PHB) with an all-trans polyprenyl group. Mediates the second step in the final reaction sequence of coenzyme Q (CoQ) biosynthesis, which is the condensation of the polyisoprenoid side chain with PHB, generating the first membrane-bound Q intermediate.</text>
</comment>
<dbReference type="PROSITE" id="PS00943">
    <property type="entry name" value="UBIA"/>
    <property type="match status" value="1"/>
</dbReference>
<dbReference type="InterPro" id="IPR006370">
    <property type="entry name" value="HB_polyprenyltransferase-like"/>
</dbReference>
<dbReference type="Gene3D" id="1.20.120.1780">
    <property type="entry name" value="UbiA prenyltransferase"/>
    <property type="match status" value="1"/>
</dbReference>
<gene>
    <name evidence="11" type="ORF">TAT_000291500</name>
    <name evidence="10" type="ORF">TAV_000291600</name>
</gene>